<comment type="caution">
    <text evidence="2">The sequence shown here is derived from an EMBL/GenBank/DDBJ whole genome shotgun (WGS) entry which is preliminary data.</text>
</comment>
<feature type="compositionally biased region" description="Basic and acidic residues" evidence="1">
    <location>
        <begin position="88"/>
        <end position="101"/>
    </location>
</feature>
<gene>
    <name evidence="2" type="ORF">EYF80_018666</name>
</gene>
<proteinExistence type="predicted"/>
<organism evidence="2 3">
    <name type="scientific">Liparis tanakae</name>
    <name type="common">Tanaka's snailfish</name>
    <dbReference type="NCBI Taxonomy" id="230148"/>
    <lineage>
        <taxon>Eukaryota</taxon>
        <taxon>Metazoa</taxon>
        <taxon>Chordata</taxon>
        <taxon>Craniata</taxon>
        <taxon>Vertebrata</taxon>
        <taxon>Euteleostomi</taxon>
        <taxon>Actinopterygii</taxon>
        <taxon>Neopterygii</taxon>
        <taxon>Teleostei</taxon>
        <taxon>Neoteleostei</taxon>
        <taxon>Acanthomorphata</taxon>
        <taxon>Eupercaria</taxon>
        <taxon>Perciformes</taxon>
        <taxon>Cottioidei</taxon>
        <taxon>Cottales</taxon>
        <taxon>Liparidae</taxon>
        <taxon>Liparis</taxon>
    </lineage>
</organism>
<reference evidence="2 3" key="1">
    <citation type="submission" date="2019-03" db="EMBL/GenBank/DDBJ databases">
        <title>First draft genome of Liparis tanakae, snailfish: a comprehensive survey of snailfish specific genes.</title>
        <authorList>
            <person name="Kim W."/>
            <person name="Song I."/>
            <person name="Jeong J.-H."/>
            <person name="Kim D."/>
            <person name="Kim S."/>
            <person name="Ryu S."/>
            <person name="Song J.Y."/>
            <person name="Lee S.K."/>
        </authorList>
    </citation>
    <scope>NUCLEOTIDE SEQUENCE [LARGE SCALE GENOMIC DNA]</scope>
    <source>
        <tissue evidence="2">Muscle</tissue>
    </source>
</reference>
<evidence type="ECO:0000256" key="1">
    <source>
        <dbReference type="SAM" id="MobiDB-lite"/>
    </source>
</evidence>
<keyword evidence="3" id="KW-1185">Reference proteome</keyword>
<protein>
    <submittedName>
        <fullName evidence="2">Uncharacterized protein</fullName>
    </submittedName>
</protein>
<evidence type="ECO:0000313" key="2">
    <source>
        <dbReference type="EMBL" id="TNN71146.1"/>
    </source>
</evidence>
<accession>A0A4Z2HZC7</accession>
<feature type="region of interest" description="Disordered" evidence="1">
    <location>
        <begin position="84"/>
        <end position="107"/>
    </location>
</feature>
<dbReference type="Proteomes" id="UP000314294">
    <property type="component" value="Unassembled WGS sequence"/>
</dbReference>
<evidence type="ECO:0000313" key="3">
    <source>
        <dbReference type="Proteomes" id="UP000314294"/>
    </source>
</evidence>
<dbReference type="AlphaFoldDB" id="A0A4Z2HZC7"/>
<dbReference type="EMBL" id="SRLO01000154">
    <property type="protein sequence ID" value="TNN71146.1"/>
    <property type="molecule type" value="Genomic_DNA"/>
</dbReference>
<name>A0A4Z2HZC7_9TELE</name>
<sequence>MSTQLRGFYEKYQVLSYYVRRNISALEERLPLWIRPGNKDGGFQWQAGRWVGMTGDGGGGTWGVWHMHLVYVARLDVGVVSGEQGGAGREKMKTHNKREEGESNNGLPAEDDLQLATILCFLLVVPCSLLLIQYCPTAIANAPATGATGER</sequence>